<accession>A0A9N8YLM8</accession>
<protein>
    <submittedName>
        <fullName evidence="2">5672_t:CDS:1</fullName>
    </submittedName>
</protein>
<evidence type="ECO:0000256" key="1">
    <source>
        <dbReference type="SAM" id="MobiDB-lite"/>
    </source>
</evidence>
<organism evidence="2 3">
    <name type="scientific">Diversispora eburnea</name>
    <dbReference type="NCBI Taxonomy" id="1213867"/>
    <lineage>
        <taxon>Eukaryota</taxon>
        <taxon>Fungi</taxon>
        <taxon>Fungi incertae sedis</taxon>
        <taxon>Mucoromycota</taxon>
        <taxon>Glomeromycotina</taxon>
        <taxon>Glomeromycetes</taxon>
        <taxon>Diversisporales</taxon>
        <taxon>Diversisporaceae</taxon>
        <taxon>Diversispora</taxon>
    </lineage>
</organism>
<dbReference type="EMBL" id="CAJVPK010000001">
    <property type="protein sequence ID" value="CAG8432690.1"/>
    <property type="molecule type" value="Genomic_DNA"/>
</dbReference>
<sequence length="254" mass="28950">MPDELAMTLPLLQNPLKFLQPKENSSISANLQFVLWLEPPVYVTDTVAKNLAGFFFNRTEKYDPQSLSLEQLLIEEAVPSIKFSANRDINSDVRWEKKFDDSSYLQVYSYDTKSFTNAKKILLRQQLIYNALFQSCFNSSTYKPLSKSNQPFQTSSLDIQSDESDDSQLKTIKIHVQTTDPPNSLSVTFQVPEISASISLQISNIQDSQPFVLSQILWKEEKGGGEGNKEYDPNNNQINNQNNHIKINDNLLTK</sequence>
<feature type="region of interest" description="Disordered" evidence="1">
    <location>
        <begin position="224"/>
        <end position="254"/>
    </location>
</feature>
<name>A0A9N8YLM8_9GLOM</name>
<proteinExistence type="predicted"/>
<keyword evidence="3" id="KW-1185">Reference proteome</keyword>
<dbReference type="Proteomes" id="UP000789706">
    <property type="component" value="Unassembled WGS sequence"/>
</dbReference>
<gene>
    <name evidence="2" type="ORF">DEBURN_LOCUS18</name>
</gene>
<feature type="compositionally biased region" description="Low complexity" evidence="1">
    <location>
        <begin position="234"/>
        <end position="254"/>
    </location>
</feature>
<reference evidence="2" key="1">
    <citation type="submission" date="2021-06" db="EMBL/GenBank/DDBJ databases">
        <authorList>
            <person name="Kallberg Y."/>
            <person name="Tangrot J."/>
            <person name="Rosling A."/>
        </authorList>
    </citation>
    <scope>NUCLEOTIDE SEQUENCE</scope>
    <source>
        <strain evidence="2">AZ414A</strain>
    </source>
</reference>
<evidence type="ECO:0000313" key="3">
    <source>
        <dbReference type="Proteomes" id="UP000789706"/>
    </source>
</evidence>
<dbReference type="OrthoDB" id="2448747at2759"/>
<comment type="caution">
    <text evidence="2">The sequence shown here is derived from an EMBL/GenBank/DDBJ whole genome shotgun (WGS) entry which is preliminary data.</text>
</comment>
<evidence type="ECO:0000313" key="2">
    <source>
        <dbReference type="EMBL" id="CAG8432690.1"/>
    </source>
</evidence>
<dbReference type="AlphaFoldDB" id="A0A9N8YLM8"/>